<dbReference type="EMBL" id="VUJX02000005">
    <property type="protein sequence ID" value="KAL0936360.1"/>
    <property type="molecule type" value="Genomic_DNA"/>
</dbReference>
<accession>A0ACC3YWP4</accession>
<name>A0ACC3YWP4_COLTU</name>
<reference evidence="1 2" key="1">
    <citation type="journal article" date="2020" name="Phytopathology">
        <title>Genome Sequence Resources of Colletotrichum truncatum, C. plurivorum, C. musicola, and C. sojae: Four Species Pathogenic to Soybean (Glycine max).</title>
        <authorList>
            <person name="Rogerio F."/>
            <person name="Boufleur T.R."/>
            <person name="Ciampi-Guillardi M."/>
            <person name="Sukno S.A."/>
            <person name="Thon M.R."/>
            <person name="Massola Junior N.S."/>
            <person name="Baroncelli R."/>
        </authorList>
    </citation>
    <scope>NUCLEOTIDE SEQUENCE [LARGE SCALE GENOMIC DNA]</scope>
    <source>
        <strain evidence="1 2">CMES1059</strain>
    </source>
</reference>
<dbReference type="Proteomes" id="UP000805649">
    <property type="component" value="Unassembled WGS sequence"/>
</dbReference>
<sequence length="648" mass="73491">MESDHTPRTSVIPRATRCNREVPCSNCITSKIPCRPAGRQPAQRVVNERPERSYPSIQQLHERLKVVEEALRSQADPQASRVTPTSTPTATPNVEDDSTTHHCLWEDHHLSYEGDSSFRQQTYLASQVEELKIEAAQSPHVVDELATLRGIYQSQEALPGTKQTRRIAHVGKGAQLQLPPSEFVIRLLRTVTEQSVLFLYYAIENRLQVEELCRKVYFSVDPVTTGQVTLLNGCLSVLLRDIDFEKHPELNPEETSRFYNLCYTNFKTGIETYEVMAIPTLEHTLILAIASLRSQLDGNLALQWTVISAAARQCLALGYHREARISALPAVEARRARRLFWHVYFAERGLTLSQGKAPIIQDFDIDIKDFEISNNPERRPWDLSFATFIEFGRIRAAIYEKLYSPGSTRSSDEERQASVADLSKRLAKWYDEWRIVDYTDAYRKELFEFTFEGIDVVYYSILTLLHRGSSSSNCAGAISEECFDAARKGLTAHATAFPRSASGGRAALFSYAVWTQIYSSFTPYIITFLHCIRNSSVDDLKLLRGALDISERISGLMESCKRQYELCKSLYRIAEAYIKSKKGIVNLEGGVENTINLPLQQPTTENWPLFDTQMESGTFPELHVDDWQNTYMGQMSFTLDTQLGKGGN</sequence>
<gene>
    <name evidence="1" type="ORF">CTRU02_208575</name>
</gene>
<keyword evidence="2" id="KW-1185">Reference proteome</keyword>
<protein>
    <submittedName>
        <fullName evidence="1">C6 transcription factor</fullName>
    </submittedName>
</protein>
<evidence type="ECO:0000313" key="2">
    <source>
        <dbReference type="Proteomes" id="UP000805649"/>
    </source>
</evidence>
<organism evidence="1 2">
    <name type="scientific">Colletotrichum truncatum</name>
    <name type="common">Anthracnose fungus</name>
    <name type="synonym">Colletotrichum capsici</name>
    <dbReference type="NCBI Taxonomy" id="5467"/>
    <lineage>
        <taxon>Eukaryota</taxon>
        <taxon>Fungi</taxon>
        <taxon>Dikarya</taxon>
        <taxon>Ascomycota</taxon>
        <taxon>Pezizomycotina</taxon>
        <taxon>Sordariomycetes</taxon>
        <taxon>Hypocreomycetidae</taxon>
        <taxon>Glomerellales</taxon>
        <taxon>Glomerellaceae</taxon>
        <taxon>Colletotrichum</taxon>
        <taxon>Colletotrichum truncatum species complex</taxon>
    </lineage>
</organism>
<comment type="caution">
    <text evidence="1">The sequence shown here is derived from an EMBL/GenBank/DDBJ whole genome shotgun (WGS) entry which is preliminary data.</text>
</comment>
<proteinExistence type="predicted"/>
<evidence type="ECO:0000313" key="1">
    <source>
        <dbReference type="EMBL" id="KAL0936360.1"/>
    </source>
</evidence>